<sequence length="500" mass="53494">MPDLVKAKKLITDAANQCLLAAQLADRHAAYEKRRDGEVAQQQALLDAEHPAVKHRLPAVTEAKRKAEEQAAKQDYVAAQAALDAALLAIADAAALKKTSEDFNARLLLVELDVTGLTNVSPRAGAPGIGADVAKVDTALAEAKAKALLFDFKAADTALASAKAQCKSVEVKKLLKAPSPDPVVLKNQMETLNKQPGGPQLLDALIAGLGPTDSPDHVLAALAVRFNLKQGAQDEGTGAQKSTVAVLKRVYKLMAEVPDKHTKENPRMRQVTRKPAGGSSYGGGNVVLGDALNEGSKRGLVITTELPGVEDRCKPPEGKEAPVFFDWNVQHEIAHALDDKKKFMASNENVDKYGAWVNHGGNVSAVAKAAADALNLEGIDQAAIAKYLDGGTIPSPEPTDWATMTTWADAIRHGQIPWKAGAKCTQTIQAGGFIIGDCIYHEAYANRWVSYKATARAEGITGYQFRAPGEWFSELYAAYKSEQMKPAHPAKTWLDNLFGV</sequence>
<keyword evidence="3" id="KW-1185">Reference proteome</keyword>
<reference evidence="2 3" key="1">
    <citation type="submission" date="2019-03" db="EMBL/GenBank/DDBJ databases">
        <title>Genomic Encyclopedia of Type Strains, Phase IV (KMG-IV): sequencing the most valuable type-strain genomes for metagenomic binning, comparative biology and taxonomic classification.</title>
        <authorList>
            <person name="Goeker M."/>
        </authorList>
    </citation>
    <scope>NUCLEOTIDE SEQUENCE [LARGE SCALE GENOMIC DNA]</scope>
    <source>
        <strain evidence="2 3">DSM 16998</strain>
    </source>
</reference>
<dbReference type="EMBL" id="SNXS01000006">
    <property type="protein sequence ID" value="TDP62841.1"/>
    <property type="molecule type" value="Genomic_DNA"/>
</dbReference>
<evidence type="ECO:0000313" key="2">
    <source>
        <dbReference type="EMBL" id="TDP62841.1"/>
    </source>
</evidence>
<dbReference type="OrthoDB" id="9156176at2"/>
<dbReference type="InParanoid" id="A0A4R6QI09"/>
<dbReference type="RefSeq" id="WP_133702858.1">
    <property type="nucleotide sequence ID" value="NZ_SNXS01000006.1"/>
</dbReference>
<gene>
    <name evidence="2" type="ORF">DES47_106136</name>
</gene>
<accession>A0A4R6QI09</accession>
<proteinExistence type="predicted"/>
<evidence type="ECO:0000313" key="3">
    <source>
        <dbReference type="Proteomes" id="UP000295361"/>
    </source>
</evidence>
<comment type="caution">
    <text evidence="2">The sequence shown here is derived from an EMBL/GenBank/DDBJ whole genome shotgun (WGS) entry which is preliminary data.</text>
</comment>
<organism evidence="2 3">
    <name type="scientific">Roseateles toxinivorans</name>
    <dbReference type="NCBI Taxonomy" id="270368"/>
    <lineage>
        <taxon>Bacteria</taxon>
        <taxon>Pseudomonadati</taxon>
        <taxon>Pseudomonadota</taxon>
        <taxon>Betaproteobacteria</taxon>
        <taxon>Burkholderiales</taxon>
        <taxon>Sphaerotilaceae</taxon>
        <taxon>Roseateles</taxon>
    </lineage>
</organism>
<name>A0A4R6QI09_9BURK</name>
<evidence type="ECO:0000256" key="1">
    <source>
        <dbReference type="SAM" id="MobiDB-lite"/>
    </source>
</evidence>
<dbReference type="AlphaFoldDB" id="A0A4R6QI09"/>
<dbReference type="Proteomes" id="UP000295361">
    <property type="component" value="Unassembled WGS sequence"/>
</dbReference>
<protein>
    <submittedName>
        <fullName evidence="2">Uncharacterized protein</fullName>
    </submittedName>
</protein>
<feature type="region of interest" description="Disordered" evidence="1">
    <location>
        <begin position="262"/>
        <end position="282"/>
    </location>
</feature>